<gene>
    <name evidence="1" type="ORF">PCON_02978</name>
</gene>
<accession>U4LPU5</accession>
<dbReference type="Proteomes" id="UP000018144">
    <property type="component" value="Unassembled WGS sequence"/>
</dbReference>
<name>U4LPU5_PYROM</name>
<organism evidence="1 2">
    <name type="scientific">Pyronema omphalodes (strain CBS 100304)</name>
    <name type="common">Pyronema confluens</name>
    <dbReference type="NCBI Taxonomy" id="1076935"/>
    <lineage>
        <taxon>Eukaryota</taxon>
        <taxon>Fungi</taxon>
        <taxon>Dikarya</taxon>
        <taxon>Ascomycota</taxon>
        <taxon>Pezizomycotina</taxon>
        <taxon>Pezizomycetes</taxon>
        <taxon>Pezizales</taxon>
        <taxon>Pyronemataceae</taxon>
        <taxon>Pyronema</taxon>
    </lineage>
</organism>
<evidence type="ECO:0000313" key="1">
    <source>
        <dbReference type="EMBL" id="CCX34196.1"/>
    </source>
</evidence>
<dbReference type="AlphaFoldDB" id="U4LPU5"/>
<sequence length="181" mass="20778">MAIADKLFLTVKLGYAVLSFYSSPWIKLWNAQQISFLAEYEFSSHPGDWSPHLMTLVTSNNCAAPNNGDIYRFGLLLFEIAGVSSSALQELRMGFERLENTPHPWPVGTVNSINALIQIESRKLMMIFGKFLKDAVQDCFEAYFALAQNSGNPVYETKMFELRRRFERLEEKTRDSYEDLL</sequence>
<dbReference type="EMBL" id="HF936389">
    <property type="protein sequence ID" value="CCX34196.1"/>
    <property type="molecule type" value="Genomic_DNA"/>
</dbReference>
<protein>
    <submittedName>
        <fullName evidence="1">Uncharacterized protein</fullName>
    </submittedName>
</protein>
<reference evidence="1 2" key="1">
    <citation type="journal article" date="2013" name="PLoS Genet.">
        <title>The genome and development-dependent transcriptomes of Pyronema confluens: a window into fungal evolution.</title>
        <authorList>
            <person name="Traeger S."/>
            <person name="Altegoer F."/>
            <person name="Freitag M."/>
            <person name="Gabaldon T."/>
            <person name="Kempken F."/>
            <person name="Kumar A."/>
            <person name="Marcet-Houben M."/>
            <person name="Poggeler S."/>
            <person name="Stajich J.E."/>
            <person name="Nowrousian M."/>
        </authorList>
    </citation>
    <scope>NUCLEOTIDE SEQUENCE [LARGE SCALE GENOMIC DNA]</scope>
    <source>
        <strain evidence="2">CBS 100304</strain>
        <tissue evidence="1">Vegetative mycelium</tissue>
    </source>
</reference>
<evidence type="ECO:0000313" key="2">
    <source>
        <dbReference type="Proteomes" id="UP000018144"/>
    </source>
</evidence>
<proteinExistence type="predicted"/>
<dbReference type="OrthoDB" id="10311277at2759"/>
<keyword evidence="2" id="KW-1185">Reference proteome</keyword>